<proteinExistence type="predicted"/>
<dbReference type="AlphaFoldDB" id="A0A6J4TGY9"/>
<feature type="compositionally biased region" description="Basic residues" evidence="1">
    <location>
        <begin position="151"/>
        <end position="165"/>
    </location>
</feature>
<sequence length="242" mass="25876">GGEERHVGLLAAAPARAALARGGDPAGLGGGALRALRRDHRGGPPPSRRSLLAGAHVLLPSLLAAVRPAGGRWRPLPARARPAAARRGLRARRGAVAEPADPRRHGILLPLLAGRARRRLLSRPRRGDRVPARPGGMARARGRQSGARAARAGRRGHARQPRRRDPRPLGGPDRRLLRPRRPHSHPLAGPEWRSTGMDGDRRVLRAARASSKGRGPPGQQATSKRAGGGRRRQRKGTSMGYI</sequence>
<feature type="region of interest" description="Disordered" evidence="1">
    <location>
        <begin position="119"/>
        <end position="242"/>
    </location>
</feature>
<evidence type="ECO:0000256" key="1">
    <source>
        <dbReference type="SAM" id="MobiDB-lite"/>
    </source>
</evidence>
<evidence type="ECO:0000313" key="2">
    <source>
        <dbReference type="EMBL" id="CAA9521822.1"/>
    </source>
</evidence>
<gene>
    <name evidence="2" type="ORF">AVDCRST_MAG45-2553</name>
</gene>
<feature type="compositionally biased region" description="Low complexity" evidence="1">
    <location>
        <begin position="132"/>
        <end position="150"/>
    </location>
</feature>
<feature type="region of interest" description="Disordered" evidence="1">
    <location>
        <begin position="79"/>
        <end position="98"/>
    </location>
</feature>
<organism evidence="2">
    <name type="scientific">uncultured Solirubrobacterales bacterium</name>
    <dbReference type="NCBI Taxonomy" id="768556"/>
    <lineage>
        <taxon>Bacteria</taxon>
        <taxon>Bacillati</taxon>
        <taxon>Actinomycetota</taxon>
        <taxon>Thermoleophilia</taxon>
        <taxon>Solirubrobacterales</taxon>
        <taxon>environmental samples</taxon>
    </lineage>
</organism>
<name>A0A6J4TGY9_9ACTN</name>
<reference evidence="2" key="1">
    <citation type="submission" date="2020-02" db="EMBL/GenBank/DDBJ databases">
        <authorList>
            <person name="Meier V. D."/>
        </authorList>
    </citation>
    <scope>NUCLEOTIDE SEQUENCE</scope>
    <source>
        <strain evidence="2">AVDCRST_MAG45</strain>
    </source>
</reference>
<feature type="non-terminal residue" evidence="2">
    <location>
        <position position="1"/>
    </location>
</feature>
<protein>
    <submittedName>
        <fullName evidence="2">Uncharacterized protein MSMEG_2717</fullName>
    </submittedName>
</protein>
<feature type="non-terminal residue" evidence="2">
    <location>
        <position position="242"/>
    </location>
</feature>
<dbReference type="EMBL" id="CADCVU010000217">
    <property type="protein sequence ID" value="CAA9521822.1"/>
    <property type="molecule type" value="Genomic_DNA"/>
</dbReference>
<accession>A0A6J4TGY9</accession>